<evidence type="ECO:0000256" key="2">
    <source>
        <dbReference type="SAM" id="MobiDB-lite"/>
    </source>
</evidence>
<feature type="region of interest" description="Disordered" evidence="2">
    <location>
        <begin position="445"/>
        <end position="474"/>
    </location>
</feature>
<dbReference type="PANTHER" id="PTHR15976:SF16">
    <property type="entry name" value="ASTEROID DOMAIN-CONTAINING PROTEIN"/>
    <property type="match status" value="1"/>
</dbReference>
<name>A0ABM1BG43_LIMPO</name>
<dbReference type="InterPro" id="IPR026784">
    <property type="entry name" value="Coact_PPARg"/>
</dbReference>
<dbReference type="RefSeq" id="XP_013781328.1">
    <property type="nucleotide sequence ID" value="XM_013925874.2"/>
</dbReference>
<evidence type="ECO:0000313" key="3">
    <source>
        <dbReference type="Proteomes" id="UP000694941"/>
    </source>
</evidence>
<feature type="compositionally biased region" description="Low complexity" evidence="2">
    <location>
        <begin position="447"/>
        <end position="464"/>
    </location>
</feature>
<feature type="compositionally biased region" description="Low complexity" evidence="2">
    <location>
        <begin position="387"/>
        <end position="397"/>
    </location>
</feature>
<evidence type="ECO:0000256" key="1">
    <source>
        <dbReference type="ARBA" id="ARBA00009495"/>
    </source>
</evidence>
<keyword evidence="3" id="KW-1185">Reference proteome</keyword>
<dbReference type="Gene3D" id="3.40.50.1010">
    <property type="entry name" value="5'-nuclease"/>
    <property type="match status" value="1"/>
</dbReference>
<reference evidence="4" key="1">
    <citation type="submission" date="2025-08" db="UniProtKB">
        <authorList>
            <consortium name="RefSeq"/>
        </authorList>
    </citation>
    <scope>IDENTIFICATION</scope>
    <source>
        <tissue evidence="4">Muscle</tissue>
    </source>
</reference>
<feature type="compositionally biased region" description="Polar residues" evidence="2">
    <location>
        <begin position="465"/>
        <end position="474"/>
    </location>
</feature>
<sequence length="855" mass="95412">MGVQILQRFIEQHCPGASVPVDLLKIARSIAVRRIGGGRCNPLLPYYDHLCLVVDGECCLDRLYGGYFSDWVCGGQWNRMVQFLSVLIDTIHNNNIEVVMFFNGGLEPQRMDEWVKQQQADRKKINQVIKHVATRATPPPKVWWIPPVCLRTCLRMALRTLNVPVVCSMDDHHQEVIAFCRENNFHGLLAEDAEYIIFDPPRYFSSEQLKLTYKGSLETKEFILNEVAQNLNLQENRFCIFAALLGNYLLTEEDLTPFHHYLCPDQPKGKPIPSEVLIQALAEYVRSLNNVENLDTIGTQIFGQAGQEEIQKFKHSTQYYLNGTKDGFLQYQPTLQDHRTIRGKEPTPPTSGKAEPGCYPAKGGIPEFRDETSQKFPNYDPSGEQKNSTLTSTLSANSNDFFPKTNALGSEKTGGEFSNLSTYQGGGGGYTSPGNASAGFNGTAVVSSSNTSSGSNISSPNRTSPESSWSGSINQQKGEIKLPVTIEEDIPRDVPLGAVLFRPLRQMVYAILFNLHHQHFLAKQKKEKEGVEEKVPDVIIKEWTWNKHKQYSSPDLVPAVPLGWAVPTVQRLWCGTAPDEKKRRLRAFLTCMHSDTPLMLNTAYVQQHLLVLCCVLRYMMTDERPIFRKYELDAFLAQAVSPHLTNAEFTQNMQIPVITNRGVELATLFMQGVECALFVNDSCGAPLPWLMCCPWLFFDGKLFHQKLLKAAGAKNLVDICDGQIDQVSAVERMRAAILEGLQPQFAYPPFPPVNPSFGGYYESPLLPTPVSNRGRGRGFRYGPGGRVIDRGGQLEIAGVVVGSWGANYGQVPPRGAMSNYPYYGNSNMGGFGRGVAPRRTISTKLRKSNTGAIQH</sequence>
<dbReference type="GeneID" id="106465639"/>
<organism evidence="3 4">
    <name type="scientific">Limulus polyphemus</name>
    <name type="common">Atlantic horseshoe crab</name>
    <dbReference type="NCBI Taxonomy" id="6850"/>
    <lineage>
        <taxon>Eukaryota</taxon>
        <taxon>Metazoa</taxon>
        <taxon>Ecdysozoa</taxon>
        <taxon>Arthropoda</taxon>
        <taxon>Chelicerata</taxon>
        <taxon>Merostomata</taxon>
        <taxon>Xiphosura</taxon>
        <taxon>Limulidae</taxon>
        <taxon>Limulus</taxon>
    </lineage>
</organism>
<dbReference type="CDD" id="cd18672">
    <property type="entry name" value="PIN_FAM120B-like"/>
    <property type="match status" value="1"/>
</dbReference>
<accession>A0ABM1BG43</accession>
<dbReference type="SUPFAM" id="SSF88723">
    <property type="entry name" value="PIN domain-like"/>
    <property type="match status" value="1"/>
</dbReference>
<protein>
    <submittedName>
        <fullName evidence="4">Constitutive coactivator of PPAR-gamma-like protein 1 homolog</fullName>
    </submittedName>
</protein>
<evidence type="ECO:0000313" key="4">
    <source>
        <dbReference type="RefSeq" id="XP_013781328.1"/>
    </source>
</evidence>
<dbReference type="PANTHER" id="PTHR15976">
    <property type="entry name" value="CONSTITUTIVE COACTIVATOR OF PEROXISOME PROLIFERATOR-ACTIVATED RECEPTOR GAMMA"/>
    <property type="match status" value="1"/>
</dbReference>
<dbReference type="Proteomes" id="UP000694941">
    <property type="component" value="Unplaced"/>
</dbReference>
<gene>
    <name evidence="4" type="primary">LOC106465639</name>
</gene>
<dbReference type="InterPro" id="IPR029060">
    <property type="entry name" value="PIN-like_dom_sf"/>
</dbReference>
<feature type="region of interest" description="Disordered" evidence="2">
    <location>
        <begin position="369"/>
        <end position="397"/>
    </location>
</feature>
<proteinExistence type="inferred from homology"/>
<comment type="similarity">
    <text evidence="1">Belongs to the constitutive coactivator of PPAR-gamma family.</text>
</comment>